<evidence type="ECO:0000313" key="6">
    <source>
        <dbReference type="Proteomes" id="UP000095284"/>
    </source>
</evidence>
<evidence type="ECO:0000313" key="5">
    <source>
        <dbReference type="EMBL" id="CAG9118979.1"/>
    </source>
</evidence>
<evidence type="ECO:0000313" key="8">
    <source>
        <dbReference type="WBParaSite" id="BXY_1244000.1"/>
    </source>
</evidence>
<comment type="subcellular location">
    <subcellularLocation>
        <location evidence="1 2">Nucleus</location>
    </subcellularLocation>
</comment>
<dbReference type="SMR" id="A0A1I7SHC4"/>
<dbReference type="SUPFAM" id="SSF46689">
    <property type="entry name" value="Homeodomain-like"/>
    <property type="match status" value="1"/>
</dbReference>
<organism evidence="6 8">
    <name type="scientific">Bursaphelenchus xylophilus</name>
    <name type="common">Pinewood nematode worm</name>
    <name type="synonym">Aphelenchoides xylophilus</name>
    <dbReference type="NCBI Taxonomy" id="6326"/>
    <lineage>
        <taxon>Eukaryota</taxon>
        <taxon>Metazoa</taxon>
        <taxon>Ecdysozoa</taxon>
        <taxon>Nematoda</taxon>
        <taxon>Chromadorea</taxon>
        <taxon>Rhabditida</taxon>
        <taxon>Tylenchina</taxon>
        <taxon>Tylenchomorpha</taxon>
        <taxon>Aphelenchoidea</taxon>
        <taxon>Aphelenchoididae</taxon>
        <taxon>Bursaphelenchus</taxon>
    </lineage>
</organism>
<dbReference type="EMBL" id="CAJFDI010000004">
    <property type="protein sequence ID" value="CAD5228383.1"/>
    <property type="molecule type" value="Genomic_DNA"/>
</dbReference>
<reference evidence="8" key="1">
    <citation type="submission" date="2016-11" db="UniProtKB">
        <authorList>
            <consortium name="WormBaseParasite"/>
        </authorList>
    </citation>
    <scope>IDENTIFICATION</scope>
</reference>
<dbReference type="Proteomes" id="UP000659654">
    <property type="component" value="Unassembled WGS sequence"/>
</dbReference>
<feature type="domain" description="Homeobox" evidence="3">
    <location>
        <begin position="102"/>
        <end position="146"/>
    </location>
</feature>
<evidence type="ECO:0000256" key="1">
    <source>
        <dbReference type="ARBA" id="ARBA00004123"/>
    </source>
</evidence>
<dbReference type="EMBL" id="CAJFCV020000004">
    <property type="protein sequence ID" value="CAG9118979.1"/>
    <property type="molecule type" value="Genomic_DNA"/>
</dbReference>
<evidence type="ECO:0000313" key="4">
    <source>
        <dbReference type="EMBL" id="CAD5228383.1"/>
    </source>
</evidence>
<keyword evidence="2" id="KW-0238">DNA-binding</keyword>
<protein>
    <submittedName>
        <fullName evidence="4">(pine wood nematode) hypothetical protein</fullName>
    </submittedName>
    <submittedName>
        <fullName evidence="8">Homeobox domain-containing protein</fullName>
    </submittedName>
</protein>
<dbReference type="Proteomes" id="UP000095284">
    <property type="component" value="Unplaced"/>
</dbReference>
<proteinExistence type="predicted"/>
<gene>
    <name evidence="4" type="ORF">BXYJ_LOCUS10417</name>
</gene>
<evidence type="ECO:0000259" key="3">
    <source>
        <dbReference type="Pfam" id="PF00046"/>
    </source>
</evidence>
<keyword evidence="7" id="KW-1185">Reference proteome</keyword>
<dbReference type="Gene3D" id="1.10.10.60">
    <property type="entry name" value="Homeodomain-like"/>
    <property type="match status" value="1"/>
</dbReference>
<dbReference type="Pfam" id="PF00046">
    <property type="entry name" value="Homeodomain"/>
    <property type="match status" value="1"/>
</dbReference>
<name>A0A1I7SHC4_BURXY</name>
<dbReference type="InterPro" id="IPR001356">
    <property type="entry name" value="HD"/>
</dbReference>
<sequence>MEAQTPELTALRSMRNLQFSLYCMTHTESSAKMVPMPLLPRIYPIAELPQFALDTIPKETATSLNTAPHDDAETHGFYGMLNYICRLIGIAVNRLQKKTRIRCERSHFTGSQLSCLEKAFNVSQYADISTRYKLHMETGIPEAKIQCMVGHSKLPTLKFGIKI</sequence>
<dbReference type="GO" id="GO:0003677">
    <property type="term" value="F:DNA binding"/>
    <property type="evidence" value="ECO:0007669"/>
    <property type="project" value="UniProtKB-KW"/>
</dbReference>
<dbReference type="GO" id="GO:0005634">
    <property type="term" value="C:nucleus"/>
    <property type="evidence" value="ECO:0007669"/>
    <property type="project" value="UniProtKB-SubCell"/>
</dbReference>
<dbReference type="InterPro" id="IPR009057">
    <property type="entry name" value="Homeodomain-like_sf"/>
</dbReference>
<reference evidence="5" key="2">
    <citation type="submission" date="2020-08" db="EMBL/GenBank/DDBJ databases">
        <authorList>
            <person name="Kikuchi T."/>
        </authorList>
    </citation>
    <scope>NUCLEOTIDE SEQUENCE</scope>
    <source>
        <strain evidence="4">Ka4C1</strain>
    </source>
</reference>
<evidence type="ECO:0000313" key="7">
    <source>
        <dbReference type="Proteomes" id="UP000659654"/>
    </source>
</evidence>
<keyword evidence="2" id="KW-0539">Nucleus</keyword>
<evidence type="ECO:0000256" key="2">
    <source>
        <dbReference type="RuleBase" id="RU000682"/>
    </source>
</evidence>
<dbReference type="AlphaFoldDB" id="A0A1I7SHC4"/>
<accession>A0A1I7SHC4</accession>
<dbReference type="WBParaSite" id="BXY_1244000.1">
    <property type="protein sequence ID" value="BXY_1244000.1"/>
    <property type="gene ID" value="BXY_1244000"/>
</dbReference>
<keyword evidence="2" id="KW-0371">Homeobox</keyword>
<dbReference type="Proteomes" id="UP000582659">
    <property type="component" value="Unassembled WGS sequence"/>
</dbReference>